<evidence type="ECO:0000313" key="1">
    <source>
        <dbReference type="EMBL" id="GLV53452.1"/>
    </source>
</evidence>
<keyword evidence="2" id="KW-1185">Reference proteome</keyword>
<gene>
    <name evidence="1" type="ORF">KDH_03060</name>
</gene>
<protein>
    <recommendedName>
        <fullName evidence="3">DNA-binding protein</fullName>
    </recommendedName>
</protein>
<proteinExistence type="predicted"/>
<dbReference type="Gene3D" id="1.10.150.20">
    <property type="entry name" value="5' to 3' exonuclease, C-terminal subdomain"/>
    <property type="match status" value="1"/>
</dbReference>
<dbReference type="RefSeq" id="WP_338247086.1">
    <property type="nucleotide sequence ID" value="NZ_BSRI01000001.1"/>
</dbReference>
<name>A0ABQ6FKC6_9CHLR</name>
<sequence length="75" mass="7679">MKYTASTPVADIGLAAPAVRALHGAGYHTLQEVAGVSAKELASLHGFGPNGQKKLHQALTDAGLRDSIDAKPASE</sequence>
<dbReference type="SUPFAM" id="SSF47789">
    <property type="entry name" value="C-terminal domain of RNA polymerase alpha subunit"/>
    <property type="match status" value="1"/>
</dbReference>
<evidence type="ECO:0000313" key="2">
    <source>
        <dbReference type="Proteomes" id="UP001344906"/>
    </source>
</evidence>
<comment type="caution">
    <text evidence="1">The sequence shown here is derived from an EMBL/GenBank/DDBJ whole genome shotgun (WGS) entry which is preliminary data.</text>
</comment>
<dbReference type="EMBL" id="BSRI01000001">
    <property type="protein sequence ID" value="GLV53452.1"/>
    <property type="molecule type" value="Genomic_DNA"/>
</dbReference>
<accession>A0ABQ6FKC6</accession>
<dbReference type="Proteomes" id="UP001344906">
    <property type="component" value="Unassembled WGS sequence"/>
</dbReference>
<evidence type="ECO:0008006" key="3">
    <source>
        <dbReference type="Google" id="ProtNLM"/>
    </source>
</evidence>
<organism evidence="1 2">
    <name type="scientific">Dictyobacter halimunensis</name>
    <dbReference type="NCBI Taxonomy" id="3026934"/>
    <lineage>
        <taxon>Bacteria</taxon>
        <taxon>Bacillati</taxon>
        <taxon>Chloroflexota</taxon>
        <taxon>Ktedonobacteria</taxon>
        <taxon>Ktedonobacterales</taxon>
        <taxon>Dictyobacteraceae</taxon>
        <taxon>Dictyobacter</taxon>
    </lineage>
</organism>
<reference evidence="1 2" key="1">
    <citation type="submission" date="2023-02" db="EMBL/GenBank/DDBJ databases">
        <title>Dictyobacter halimunensis sp. nov., a new member of the class Ktedonobacteria from forest soil in a geothermal area.</title>
        <authorList>
            <person name="Rachmania M.K."/>
            <person name="Ningsih F."/>
            <person name="Sakai Y."/>
            <person name="Yabe S."/>
            <person name="Yokota A."/>
            <person name="Sjamsuridzal W."/>
        </authorList>
    </citation>
    <scope>NUCLEOTIDE SEQUENCE [LARGE SCALE GENOMIC DNA]</scope>
    <source>
        <strain evidence="1 2">S3.2.2.5</strain>
    </source>
</reference>